<dbReference type="Proteomes" id="UP000269265">
    <property type="component" value="Unassembled WGS sequence"/>
</dbReference>
<gene>
    <name evidence="2" type="ORF">EIP75_22900</name>
</gene>
<name>A0A3R8T8D5_9BURK</name>
<organism evidence="2 3">
    <name type="scientific">Aquabacterium soli</name>
    <dbReference type="NCBI Taxonomy" id="2493092"/>
    <lineage>
        <taxon>Bacteria</taxon>
        <taxon>Pseudomonadati</taxon>
        <taxon>Pseudomonadota</taxon>
        <taxon>Betaproteobacteria</taxon>
        <taxon>Burkholderiales</taxon>
        <taxon>Aquabacterium</taxon>
    </lineage>
</organism>
<dbReference type="Gene3D" id="3.90.1530.10">
    <property type="entry name" value="Conserved hypothetical protein from pyrococcus furiosus pfu- 392566-001, ParB domain"/>
    <property type="match status" value="1"/>
</dbReference>
<dbReference type="SUPFAM" id="SSF110849">
    <property type="entry name" value="ParB/Sulfiredoxin"/>
    <property type="match status" value="1"/>
</dbReference>
<keyword evidence="3" id="KW-1185">Reference proteome</keyword>
<evidence type="ECO:0000259" key="1">
    <source>
        <dbReference type="Pfam" id="PF02195"/>
    </source>
</evidence>
<proteinExistence type="predicted"/>
<dbReference type="AlphaFoldDB" id="A0A3R8T8D5"/>
<dbReference type="OrthoDB" id="8442375at2"/>
<dbReference type="EMBL" id="RSED01000033">
    <property type="protein sequence ID" value="RRS00054.1"/>
    <property type="molecule type" value="Genomic_DNA"/>
</dbReference>
<comment type="caution">
    <text evidence="2">The sequence shown here is derived from an EMBL/GenBank/DDBJ whole genome shotgun (WGS) entry which is preliminary data.</text>
</comment>
<sequence length="370" mass="41459">MATTLQAPPIQAGQIIQIETQRLVFDDENPRFYRLNDASSVDAVVAEMLDDESVQDLMLSIGSKGYFPGEPLLVAKRGEDAYIVVEGNRRLAATKLLNGQIEPPARRAGLVRQIRDGAIATPPTSLPCIVYEDRRDVLRYLGYRHITGVKQWDSLSKAKYLAQLKDAFHSELDRPAQLKALADDIGSRPDYVAQLLTALQLYTKAAENRPAFFGLPVRPEDVEFSYITTALNYRNIVDWLGLESKGDFEMPELKADELKKAFGWMFSKDALGRTVLGESRRLSMLADVVKSPTAIAKLEENSNLDEAYLYTDGPNAALDKSIEQALEKVKVVWDMLGQIQELTQQHLAQAETLFERAKDVRNALRSKLED</sequence>
<dbReference type="InterPro" id="IPR003115">
    <property type="entry name" value="ParB_N"/>
</dbReference>
<evidence type="ECO:0000313" key="3">
    <source>
        <dbReference type="Proteomes" id="UP000269265"/>
    </source>
</evidence>
<reference evidence="2 3" key="1">
    <citation type="submission" date="2018-12" db="EMBL/GenBank/DDBJ databases">
        <title>The whole draft genome of Aquabacterium sp. SJQ9.</title>
        <authorList>
            <person name="Sun L."/>
            <person name="Gao X."/>
            <person name="Chen W."/>
            <person name="Huang K."/>
        </authorList>
    </citation>
    <scope>NUCLEOTIDE SEQUENCE [LARGE SCALE GENOMIC DNA]</scope>
    <source>
        <strain evidence="2 3">SJQ9</strain>
    </source>
</reference>
<dbReference type="Pfam" id="PF02195">
    <property type="entry name" value="ParB_N"/>
    <property type="match status" value="1"/>
</dbReference>
<dbReference type="InterPro" id="IPR036086">
    <property type="entry name" value="ParB/Sulfiredoxin_sf"/>
</dbReference>
<evidence type="ECO:0000313" key="2">
    <source>
        <dbReference type="EMBL" id="RRS00054.1"/>
    </source>
</evidence>
<protein>
    <recommendedName>
        <fullName evidence="1">ParB-like N-terminal domain-containing protein</fullName>
    </recommendedName>
</protein>
<accession>A0A3R8T8D5</accession>
<feature type="domain" description="ParB-like N-terminal" evidence="1">
    <location>
        <begin position="48"/>
        <end position="98"/>
    </location>
</feature>
<dbReference type="RefSeq" id="WP_125245522.1">
    <property type="nucleotide sequence ID" value="NZ_RSED01000033.1"/>
</dbReference>